<protein>
    <recommendedName>
        <fullName evidence="1">PRC-barrel domain-containing protein</fullName>
    </recommendedName>
</protein>
<dbReference type="Proteomes" id="UP001296776">
    <property type="component" value="Unassembled WGS sequence"/>
</dbReference>
<dbReference type="InterPro" id="IPR027275">
    <property type="entry name" value="PRC-brl_dom"/>
</dbReference>
<feature type="domain" description="PRC-barrel" evidence="1">
    <location>
        <begin position="158"/>
        <end position="236"/>
    </location>
</feature>
<keyword evidence="3" id="KW-1185">Reference proteome</keyword>
<evidence type="ECO:0000313" key="3">
    <source>
        <dbReference type="Proteomes" id="UP001296776"/>
    </source>
</evidence>
<dbReference type="Gene3D" id="3.90.50.10">
    <property type="entry name" value="Photosynthetic Reaction Center, subunit H, domain 2"/>
    <property type="match status" value="2"/>
</dbReference>
<dbReference type="GO" id="GO:0019684">
    <property type="term" value="P:photosynthesis, light reaction"/>
    <property type="evidence" value="ECO:0007669"/>
    <property type="project" value="InterPro"/>
</dbReference>
<reference evidence="2" key="2">
    <citation type="journal article" date="2020" name="Microorganisms">
        <title>Osmotic Adaptation and Compatible Solute Biosynthesis of Phototrophic Bacteria as Revealed from Genome Analyses.</title>
        <authorList>
            <person name="Imhoff J.F."/>
            <person name="Rahn T."/>
            <person name="Kunzel S."/>
            <person name="Keller A."/>
            <person name="Neulinger S.C."/>
        </authorList>
    </citation>
    <scope>NUCLEOTIDE SEQUENCE</scope>
    <source>
        <strain evidence="2">DSM 11080</strain>
    </source>
</reference>
<reference evidence="2" key="1">
    <citation type="submission" date="2017-08" db="EMBL/GenBank/DDBJ databases">
        <authorList>
            <person name="Imhoff J.F."/>
            <person name="Rahn T."/>
            <person name="Kuenzel S."/>
            <person name="Neulinger S.C."/>
        </authorList>
    </citation>
    <scope>NUCLEOTIDE SEQUENCE</scope>
    <source>
        <strain evidence="2">DSM 11080</strain>
    </source>
</reference>
<accession>A0AAJ0U4R0</accession>
<dbReference type="Pfam" id="PF05239">
    <property type="entry name" value="PRC"/>
    <property type="match status" value="1"/>
</dbReference>
<dbReference type="InterPro" id="IPR014747">
    <property type="entry name" value="Bac_photo_RC_H_C"/>
</dbReference>
<dbReference type="AlphaFoldDB" id="A0AAJ0U4R0"/>
<gene>
    <name evidence="2" type="ORF">CKO40_12095</name>
</gene>
<proteinExistence type="predicted"/>
<sequence>MLRSLAEPEGYRLEALDGDIGHCHDFLFDDELWTLRYMVADTGGWLSGRKVLLSPVQLKAPDWERKRMPVDLTKAQIEQSPPLDVDAPVSRRYEQLYNEVHALPSYWLGSGLWGDFPIPASLTSTQDVRIEPEPTTSGATLDETGLAAGDDIHLRSVREVTGYSVVGASTEDEGAGVEKVGRVVDLIVNDDSWALRAFVVDTSRLPLSKKVLLPVDAVAEIDWVERQVVADVPADRIEEAPPFDPNEPINERLETVLYDVYGRPQPGG</sequence>
<evidence type="ECO:0000313" key="2">
    <source>
        <dbReference type="EMBL" id="MBK1705263.1"/>
    </source>
</evidence>
<comment type="caution">
    <text evidence="2">The sequence shown here is derived from an EMBL/GenBank/DDBJ whole genome shotgun (WGS) entry which is preliminary data.</text>
</comment>
<dbReference type="EMBL" id="NRSJ01000020">
    <property type="protein sequence ID" value="MBK1705263.1"/>
    <property type="molecule type" value="Genomic_DNA"/>
</dbReference>
<dbReference type="SUPFAM" id="SSF50346">
    <property type="entry name" value="PRC-barrel domain"/>
    <property type="match status" value="2"/>
</dbReference>
<dbReference type="GO" id="GO:0030077">
    <property type="term" value="C:plasma membrane light-harvesting complex"/>
    <property type="evidence" value="ECO:0007669"/>
    <property type="project" value="InterPro"/>
</dbReference>
<name>A0AAJ0U4R0_9GAMM</name>
<evidence type="ECO:0000259" key="1">
    <source>
        <dbReference type="Pfam" id="PF05239"/>
    </source>
</evidence>
<organism evidence="2 3">
    <name type="scientific">Halochromatium glycolicum</name>
    <dbReference type="NCBI Taxonomy" id="85075"/>
    <lineage>
        <taxon>Bacteria</taxon>
        <taxon>Pseudomonadati</taxon>
        <taxon>Pseudomonadota</taxon>
        <taxon>Gammaproteobacteria</taxon>
        <taxon>Chromatiales</taxon>
        <taxon>Chromatiaceae</taxon>
        <taxon>Halochromatium</taxon>
    </lineage>
</organism>
<dbReference type="InterPro" id="IPR011033">
    <property type="entry name" value="PRC_barrel-like_sf"/>
</dbReference>
<dbReference type="RefSeq" id="WP_200346479.1">
    <property type="nucleotide sequence ID" value="NZ_NRSJ01000020.1"/>
</dbReference>